<dbReference type="AlphaFoldDB" id="A0A1A6A049"/>
<proteinExistence type="predicted"/>
<dbReference type="GO" id="GO:0006351">
    <property type="term" value="P:DNA-templated transcription"/>
    <property type="evidence" value="ECO:0007669"/>
    <property type="project" value="InterPro"/>
</dbReference>
<gene>
    <name evidence="8" type="ORF">I303_05715</name>
    <name evidence="9" type="ORF">I303_105693</name>
</gene>
<evidence type="ECO:0000259" key="7">
    <source>
        <dbReference type="Pfam" id="PF04082"/>
    </source>
</evidence>
<dbReference type="GO" id="GO:0000981">
    <property type="term" value="F:DNA-binding transcription factor activity, RNA polymerase II-specific"/>
    <property type="evidence" value="ECO:0007669"/>
    <property type="project" value="InterPro"/>
</dbReference>
<evidence type="ECO:0000256" key="6">
    <source>
        <dbReference type="ARBA" id="ARBA00023242"/>
    </source>
</evidence>
<evidence type="ECO:0000313" key="8">
    <source>
        <dbReference type="EMBL" id="OBR83437.1"/>
    </source>
</evidence>
<keyword evidence="6" id="KW-0539">Nucleus</keyword>
<organism evidence="8">
    <name type="scientific">Kwoniella dejecticola CBS 10117</name>
    <dbReference type="NCBI Taxonomy" id="1296121"/>
    <lineage>
        <taxon>Eukaryota</taxon>
        <taxon>Fungi</taxon>
        <taxon>Dikarya</taxon>
        <taxon>Basidiomycota</taxon>
        <taxon>Agaricomycotina</taxon>
        <taxon>Tremellomycetes</taxon>
        <taxon>Tremellales</taxon>
        <taxon>Cryptococcaceae</taxon>
        <taxon>Kwoniella</taxon>
    </lineage>
</organism>
<feature type="domain" description="Xylanolytic transcriptional activator regulatory" evidence="7">
    <location>
        <begin position="171"/>
        <end position="346"/>
    </location>
</feature>
<dbReference type="CDD" id="cd12148">
    <property type="entry name" value="fungal_TF_MHR"/>
    <property type="match status" value="1"/>
</dbReference>
<reference evidence="9" key="2">
    <citation type="submission" date="2013-07" db="EMBL/GenBank/DDBJ databases">
        <authorList>
            <consortium name="The Broad Institute Genome Sequencing Platform"/>
            <person name="Cuomo C."/>
            <person name="Litvintseva A."/>
            <person name="Chen Y."/>
            <person name="Heitman J."/>
            <person name="Sun S."/>
            <person name="Springer D."/>
            <person name="Dromer F."/>
            <person name="Young S.K."/>
            <person name="Zeng Q."/>
            <person name="Gargeya S."/>
            <person name="Fitzgerald M."/>
            <person name="Abouelleil A."/>
            <person name="Alvarado L."/>
            <person name="Berlin A.M."/>
            <person name="Chapman S.B."/>
            <person name="Dewar J."/>
            <person name="Goldberg J."/>
            <person name="Griggs A."/>
            <person name="Gujja S."/>
            <person name="Hansen M."/>
            <person name="Howarth C."/>
            <person name="Imamovic A."/>
            <person name="Larimer J."/>
            <person name="McCowan C."/>
            <person name="Murphy C."/>
            <person name="Pearson M."/>
            <person name="Priest M."/>
            <person name="Roberts A."/>
            <person name="Saif S."/>
            <person name="Shea T."/>
            <person name="Sykes S."/>
            <person name="Wortman J."/>
            <person name="Nusbaum C."/>
            <person name="Birren B."/>
        </authorList>
    </citation>
    <scope>NUCLEOTIDE SEQUENCE</scope>
    <source>
        <strain evidence="9">CBS 10117</strain>
    </source>
</reference>
<keyword evidence="4" id="KW-0863">Zinc-finger</keyword>
<dbReference type="GO" id="GO:0000785">
    <property type="term" value="C:chromatin"/>
    <property type="evidence" value="ECO:0007669"/>
    <property type="project" value="TreeGrafter"/>
</dbReference>
<name>A0A1A6A049_9TREE</name>
<protein>
    <recommendedName>
        <fullName evidence="7">Xylanolytic transcriptional activator regulatory domain-containing protein</fullName>
    </recommendedName>
</protein>
<keyword evidence="5" id="KW-0862">Zinc</keyword>
<dbReference type="EMBL" id="KI894033">
    <property type="protein sequence ID" value="OBR83437.1"/>
    <property type="molecule type" value="Genomic_DNA"/>
</dbReference>
<evidence type="ECO:0000313" key="9">
    <source>
        <dbReference type="EMBL" id="WWC63094.1"/>
    </source>
</evidence>
<dbReference type="GeneID" id="28969414"/>
<dbReference type="InterPro" id="IPR007219">
    <property type="entry name" value="XnlR_reg_dom"/>
</dbReference>
<evidence type="ECO:0000256" key="4">
    <source>
        <dbReference type="ARBA" id="ARBA00022771"/>
    </source>
</evidence>
<dbReference type="GO" id="GO:0000978">
    <property type="term" value="F:RNA polymerase II cis-regulatory region sequence-specific DNA binding"/>
    <property type="evidence" value="ECO:0007669"/>
    <property type="project" value="InterPro"/>
</dbReference>
<accession>A0A1A6A049</accession>
<evidence type="ECO:0000256" key="2">
    <source>
        <dbReference type="ARBA" id="ARBA00022723"/>
    </source>
</evidence>
<dbReference type="OrthoDB" id="3945418at2759"/>
<dbReference type="Pfam" id="PF04082">
    <property type="entry name" value="Fungal_trans"/>
    <property type="match status" value="1"/>
</dbReference>
<dbReference type="VEuPathDB" id="FungiDB:I303_05715"/>
<dbReference type="KEGG" id="kdj:28969414"/>
<evidence type="ECO:0000256" key="1">
    <source>
        <dbReference type="ARBA" id="ARBA00004123"/>
    </source>
</evidence>
<dbReference type="GO" id="GO:0005634">
    <property type="term" value="C:nucleus"/>
    <property type="evidence" value="ECO:0007669"/>
    <property type="project" value="UniProtKB-SubCell"/>
</dbReference>
<keyword evidence="3" id="KW-0677">Repeat</keyword>
<comment type="subcellular location">
    <subcellularLocation>
        <location evidence="1">Nucleus</location>
    </subcellularLocation>
</comment>
<evidence type="ECO:0000256" key="5">
    <source>
        <dbReference type="ARBA" id="ARBA00022833"/>
    </source>
</evidence>
<dbReference type="EMBL" id="CP144536">
    <property type="protein sequence ID" value="WWC63094.1"/>
    <property type="molecule type" value="Genomic_DNA"/>
</dbReference>
<dbReference type="GO" id="GO:0008270">
    <property type="term" value="F:zinc ion binding"/>
    <property type="evidence" value="ECO:0007669"/>
    <property type="project" value="UniProtKB-KW"/>
</dbReference>
<dbReference type="STRING" id="1296121.A0A1A6A049"/>
<dbReference type="InterPro" id="IPR051059">
    <property type="entry name" value="VerF-like"/>
</dbReference>
<reference evidence="9" key="3">
    <citation type="submission" date="2024-02" db="EMBL/GenBank/DDBJ databases">
        <title>Comparative genomics of Cryptococcus and Kwoniella reveals pathogenesis evolution and contrasting modes of karyotype evolution via chromosome fusion or intercentromeric recombination.</title>
        <authorList>
            <person name="Coelho M.A."/>
            <person name="David-Palma M."/>
            <person name="Shea T."/>
            <person name="Bowers K."/>
            <person name="McGinley-Smith S."/>
            <person name="Mohammad A.W."/>
            <person name="Gnirke A."/>
            <person name="Yurkov A.M."/>
            <person name="Nowrousian M."/>
            <person name="Sun S."/>
            <person name="Cuomo C.A."/>
            <person name="Heitman J."/>
        </authorList>
    </citation>
    <scope>NUCLEOTIDE SEQUENCE</scope>
    <source>
        <strain evidence="9">CBS 10117</strain>
    </source>
</reference>
<dbReference type="RefSeq" id="XP_018261279.1">
    <property type="nucleotide sequence ID" value="XM_018409007.1"/>
</dbReference>
<dbReference type="Proteomes" id="UP000078595">
    <property type="component" value="Chromosome 7"/>
</dbReference>
<keyword evidence="2" id="KW-0479">Metal-binding</keyword>
<evidence type="ECO:0000256" key="3">
    <source>
        <dbReference type="ARBA" id="ARBA00022737"/>
    </source>
</evidence>
<dbReference type="PANTHER" id="PTHR40626:SF14">
    <property type="entry name" value="C2H2 TYPE ZINC FINGER DOMAIN PROTEIN (AFU_ORTHOLOGUE AFUA_1G02360)"/>
    <property type="match status" value="1"/>
</dbReference>
<keyword evidence="10" id="KW-1185">Reference proteome</keyword>
<reference evidence="8" key="1">
    <citation type="submission" date="2013-07" db="EMBL/GenBank/DDBJ databases">
        <title>The Genome Sequence of Cryptococcus dejecticola CBS10117.</title>
        <authorList>
            <consortium name="The Broad Institute Genome Sequencing Platform"/>
            <person name="Cuomo C."/>
            <person name="Litvintseva A."/>
            <person name="Chen Y."/>
            <person name="Heitman J."/>
            <person name="Sun S."/>
            <person name="Springer D."/>
            <person name="Dromer F."/>
            <person name="Young S.K."/>
            <person name="Zeng Q."/>
            <person name="Gargeya S."/>
            <person name="Fitzgerald M."/>
            <person name="Abouelleil A."/>
            <person name="Alvarado L."/>
            <person name="Berlin A.M."/>
            <person name="Chapman S.B."/>
            <person name="Dewar J."/>
            <person name="Goldberg J."/>
            <person name="Griggs A."/>
            <person name="Gujja S."/>
            <person name="Hansen M."/>
            <person name="Howarth C."/>
            <person name="Imamovic A."/>
            <person name="Larimer J."/>
            <person name="McCowan C."/>
            <person name="Murphy C."/>
            <person name="Pearson M."/>
            <person name="Priest M."/>
            <person name="Roberts A."/>
            <person name="Saif S."/>
            <person name="Shea T."/>
            <person name="Sykes S."/>
            <person name="Wortman J."/>
            <person name="Nusbaum C."/>
            <person name="Birren B."/>
        </authorList>
    </citation>
    <scope>NUCLEOTIDE SEQUENCE [LARGE SCALE GENOMIC DNA]</scope>
    <source>
        <strain evidence="8">CBS 10117</strain>
    </source>
</reference>
<sequence length="660" mass="72248">MFHSGSSVYPHFAFSDNIAQPANDLAPDPSDADSFNILPVDDINSAFPMGIPSAADEIWNLLSQDLLPDSHSLHASPNFLAELGISADPLFQLRGDSAAEYLQKDNQASPHSELLLDRPDFEGPSLATDGIPPDTQGTFALSMTNTMIKQMSASRPQDVAPLTAETLALCLNIFWTRVWPTYPMIHPSTFSLGTTSAPLLLSMIALGSLSLQNKEIRRQGEYLWKLVNRSIQNNWEQMIESRGPYDPCKGVQLIQTLALSLIYAATSADNSIVNAACISIASGFRWARLAGTLRPENTNRSLILQPGEELDEFGLNNRWRQWASLEDLKRTLTTIYLLDCCLALISDSPSYAKHLSNPVGNIWDDEATYLAKNPNQWRLAIEASRDKVPILSLLPAEHIYQYLVDRDTASDPDLARVPMMNRQTILAGLTALVLEAEQAGSTHSILGSAQLSSIDSALVRFHSIFLNHTTDPRSKSVLIGQWHHTAILLGYTISRRKGLSGSSLWSNPLGRHLLLHANAIRHNSESIHIGRAKVAHLVQIQTLYMAAVVYLDYVAAHHSIKGYSSLNAYSLNQETDWENLNSALGTCICHDNPSTLSVSPHLAAAINFLASDAIPTVSGLPLGSQDIDPLIMVLSGLGQIYPLARDSADKLRISAGSARE</sequence>
<evidence type="ECO:0000313" key="10">
    <source>
        <dbReference type="Proteomes" id="UP000078595"/>
    </source>
</evidence>
<dbReference type="PANTHER" id="PTHR40626">
    <property type="entry name" value="MIP31509P"/>
    <property type="match status" value="1"/>
</dbReference>